<feature type="binding site" evidence="8">
    <location>
        <position position="83"/>
    </location>
    <ligand>
        <name>Zn(2+)</name>
        <dbReference type="ChEBI" id="CHEBI:29105"/>
    </ligand>
</feature>
<keyword evidence="7 8" id="KW-0539">Nucleus</keyword>
<evidence type="ECO:0000256" key="7">
    <source>
        <dbReference type="ARBA" id="ARBA00023242"/>
    </source>
</evidence>
<dbReference type="InterPro" id="IPR043701">
    <property type="entry name" value="Yju2"/>
</dbReference>
<dbReference type="EMBL" id="KZ819328">
    <property type="protein sequence ID" value="PWN20446.1"/>
    <property type="molecule type" value="Genomic_DNA"/>
</dbReference>
<evidence type="ECO:0000256" key="4">
    <source>
        <dbReference type="ARBA" id="ARBA00022728"/>
    </source>
</evidence>
<gene>
    <name evidence="10" type="ORF">BCV69DRAFT_270932</name>
</gene>
<protein>
    <recommendedName>
        <fullName evidence="8">Splicing factor YJU2</fullName>
    </recommendedName>
</protein>
<keyword evidence="6" id="KW-0508">mRNA splicing</keyword>
<comment type="similarity">
    <text evidence="8">Belongs to the CWC16 family. YJU2 subfamily.</text>
</comment>
<dbReference type="AlphaFoldDB" id="A0A316U5E1"/>
<evidence type="ECO:0000313" key="11">
    <source>
        <dbReference type="Proteomes" id="UP000245942"/>
    </source>
</evidence>
<reference evidence="10 11" key="1">
    <citation type="journal article" date="2018" name="Mol. Biol. Evol.">
        <title>Broad Genomic Sampling Reveals a Smut Pathogenic Ancestry of the Fungal Clade Ustilaginomycotina.</title>
        <authorList>
            <person name="Kijpornyongpan T."/>
            <person name="Mondo S.J."/>
            <person name="Barry K."/>
            <person name="Sandor L."/>
            <person name="Lee J."/>
            <person name="Lipzen A."/>
            <person name="Pangilinan J."/>
            <person name="LaButti K."/>
            <person name="Hainaut M."/>
            <person name="Henrissat B."/>
            <person name="Grigoriev I.V."/>
            <person name="Spatafora J.W."/>
            <person name="Aime M.C."/>
        </authorList>
    </citation>
    <scope>NUCLEOTIDE SEQUENCE [LARGE SCALE GENOMIC DNA]</scope>
    <source>
        <strain evidence="10 11">MCA 4718</strain>
    </source>
</reference>
<keyword evidence="2" id="KW-0507">mRNA processing</keyword>
<evidence type="ECO:0000256" key="1">
    <source>
        <dbReference type="ARBA" id="ARBA00004123"/>
    </source>
</evidence>
<dbReference type="GO" id="GO:0071006">
    <property type="term" value="C:U2-type catalytic step 1 spliceosome"/>
    <property type="evidence" value="ECO:0007669"/>
    <property type="project" value="UniProtKB-UniRule"/>
</dbReference>
<dbReference type="HAMAP" id="MF_03226">
    <property type="entry name" value="YJU2"/>
    <property type="match status" value="1"/>
</dbReference>
<comment type="function">
    <text evidence="8">Part of the spliceosome which catalyzes two sequential transesterification reactions, first the excision of the non-coding intron from pre-mRNA and then the ligation of the coding exons to form the mature mRNA. Plays a role in stabilizing the structure of the spliceosome catalytic core and docking of the branch helix into the active site, producing 5'-exon and lariat intron-3'-intermediates.</text>
</comment>
<evidence type="ECO:0000256" key="8">
    <source>
        <dbReference type="HAMAP-Rule" id="MF_03226"/>
    </source>
</evidence>
<dbReference type="PANTHER" id="PTHR12111">
    <property type="entry name" value="SPLICING FACTOR YJU2"/>
    <property type="match status" value="1"/>
</dbReference>
<dbReference type="Proteomes" id="UP000245942">
    <property type="component" value="Unassembled WGS sequence"/>
</dbReference>
<feature type="compositionally biased region" description="Basic and acidic residues" evidence="9">
    <location>
        <begin position="207"/>
        <end position="229"/>
    </location>
</feature>
<accession>A0A316U5E1</accession>
<comment type="subunit">
    <text evidence="8">Component of the spliceosome. Present in the activated B complex, the catalytically activated B* complex which catalyzes the branching, the catalytic step 1 C complex catalyzing the exon ligation, and the postcatalytic P complex containing the ligated exons (mRNA) and the excised lariat intron.</text>
</comment>
<keyword evidence="3 8" id="KW-0479">Metal-binding</keyword>
<dbReference type="PANTHER" id="PTHR12111:SF1">
    <property type="entry name" value="SPLICING FACTOR YJU2"/>
    <property type="match status" value="1"/>
</dbReference>
<proteinExistence type="inferred from homology"/>
<evidence type="ECO:0000256" key="3">
    <source>
        <dbReference type="ARBA" id="ARBA00022723"/>
    </source>
</evidence>
<keyword evidence="11" id="KW-1185">Reference proteome</keyword>
<evidence type="ECO:0000256" key="6">
    <source>
        <dbReference type="ARBA" id="ARBA00023187"/>
    </source>
</evidence>
<dbReference type="STRING" id="1684307.A0A316U5E1"/>
<feature type="binding site" evidence="8">
    <location>
        <position position="80"/>
    </location>
    <ligand>
        <name>Zn(2+)</name>
        <dbReference type="ChEBI" id="CHEBI:29105"/>
    </ligand>
</feature>
<feature type="region of interest" description="Disordered" evidence="9">
    <location>
        <begin position="197"/>
        <end position="294"/>
    </location>
</feature>
<feature type="compositionally biased region" description="Low complexity" evidence="9">
    <location>
        <begin position="263"/>
        <end position="273"/>
    </location>
</feature>
<sequence>MAERKVLNKYFPPDFDPAKIKRRKQAPDRQQVVRLMAPFNMRCSTCGEFIYKGRKFNARKETALGETYYGIKIFRFYIKCTRCSAEITFKTDPKNTDYIAEHGATRNFEPWRDAPKPDDHDPLAHFAEEERAASSSRLLDENGDPMQSLEARQAESKREMEVLDALQDIRTRNAKLDRVDTGDVLDRLERNRKRRAEELSAVDLEAEERRRAEEEDEELVKKYFSRAEDMGGEDEERELREALAGGGAAAEDDEQGSSGGGTESTPGPSTPRSDAAGGAGAEVPTNGRVSKVAPVVVKRAYAKEEDGEPDAKSLLSDRAKALLHSSAATSAPSSTLSTGAIAAGGGAGQPAMKKKKTGPNAFGLVKKKK</sequence>
<comment type="subcellular location">
    <subcellularLocation>
        <location evidence="1 8">Nucleus</location>
    </subcellularLocation>
</comment>
<dbReference type="RefSeq" id="XP_025347606.1">
    <property type="nucleotide sequence ID" value="XM_025490941.1"/>
</dbReference>
<keyword evidence="4 8" id="KW-0747">Spliceosome</keyword>
<dbReference type="OrthoDB" id="674963at2759"/>
<dbReference type="GO" id="GO:0000349">
    <property type="term" value="P:generation of catalytic spliceosome for first transesterification step"/>
    <property type="evidence" value="ECO:0007669"/>
    <property type="project" value="UniProtKB-UniRule"/>
</dbReference>
<dbReference type="GeneID" id="37012675"/>
<evidence type="ECO:0000256" key="2">
    <source>
        <dbReference type="ARBA" id="ARBA00022664"/>
    </source>
</evidence>
<organism evidence="10 11">
    <name type="scientific">Pseudomicrostroma glucosiphilum</name>
    <dbReference type="NCBI Taxonomy" id="1684307"/>
    <lineage>
        <taxon>Eukaryota</taxon>
        <taxon>Fungi</taxon>
        <taxon>Dikarya</taxon>
        <taxon>Basidiomycota</taxon>
        <taxon>Ustilaginomycotina</taxon>
        <taxon>Exobasidiomycetes</taxon>
        <taxon>Microstromatales</taxon>
        <taxon>Microstromatales incertae sedis</taxon>
        <taxon>Pseudomicrostroma</taxon>
    </lineage>
</organism>
<name>A0A316U5E1_9BASI</name>
<feature type="binding site" evidence="8">
    <location>
        <position position="46"/>
    </location>
    <ligand>
        <name>Zn(2+)</name>
        <dbReference type="ChEBI" id="CHEBI:29105"/>
    </ligand>
</feature>
<feature type="binding site" evidence="8">
    <location>
        <position position="43"/>
    </location>
    <ligand>
        <name>Zn(2+)</name>
        <dbReference type="ChEBI" id="CHEBI:29105"/>
    </ligand>
</feature>
<dbReference type="GO" id="GO:0046872">
    <property type="term" value="F:metal ion binding"/>
    <property type="evidence" value="ECO:0007669"/>
    <property type="project" value="UniProtKB-KW"/>
</dbReference>
<dbReference type="InterPro" id="IPR007590">
    <property type="entry name" value="Saf4/Yju2"/>
</dbReference>
<evidence type="ECO:0000256" key="9">
    <source>
        <dbReference type="SAM" id="MobiDB-lite"/>
    </source>
</evidence>
<feature type="region of interest" description="Disordered" evidence="9">
    <location>
        <begin position="343"/>
        <end position="369"/>
    </location>
</feature>
<evidence type="ECO:0000313" key="10">
    <source>
        <dbReference type="EMBL" id="PWN20446.1"/>
    </source>
</evidence>
<dbReference type="Pfam" id="PF04502">
    <property type="entry name" value="Saf4_Yju2"/>
    <property type="match status" value="1"/>
</dbReference>
<keyword evidence="5 8" id="KW-0862">Zinc</keyword>
<evidence type="ECO:0000256" key="5">
    <source>
        <dbReference type="ARBA" id="ARBA00022833"/>
    </source>
</evidence>